<dbReference type="PANTHER" id="PTHR46825:SF9">
    <property type="entry name" value="BETA-LACTAMASE-RELATED DOMAIN-CONTAINING PROTEIN"/>
    <property type="match status" value="1"/>
</dbReference>
<dbReference type="KEGG" id="lem:LEN_4386"/>
<dbReference type="InterPro" id="IPR050491">
    <property type="entry name" value="AmpC-like"/>
</dbReference>
<protein>
    <submittedName>
        <fullName evidence="3">Beta-lactamase</fullName>
    </submittedName>
</protein>
<dbReference type="EMBL" id="AP014940">
    <property type="protein sequence ID" value="BAV99873.1"/>
    <property type="molecule type" value="Genomic_DNA"/>
</dbReference>
<sequence>MIPVRSWLAVALIGAGAFTGAPAAAGPVEAAPVETVALEAAPLDLAASRRIDAAVRSLLRRYRTPGAAIAVIQDGRLRYLKAYGLRDRARRLPVRTDTPFEIGSITKQFTAAAIVQLQERGKLGLDRPLADYLPDAPHAREVTLRQLLGHSSGLVDYFQGEEAEVDRLAAQPIAADRLLARVAGQPLRFEPGSRFAYSNTGYALLGQVIEKVSGERYRDYLQRHLWAPAGMRETFTTADEARLANVAAGYRKRDGRVEPAPRLHPDWSGAAGFMVSTLADLARWDAALSGGRIVSPAGYAAMTTAQRAPDSSELGYGLGLFVDSAYGQPRIGHTGGTQGSATADEYFPAQRTRLIAFTNSGDKQPEAGEALTNAVFAELYPQLAAAALQPAPGEDTRARAIIRAAFAELQAGHGYAHFSAKLQGKLAGEPGRKLHADLAGYGPPTAAVYRGSRAQADRSRWHDYRLAFGPGVLFELSMLIDADGAVTALKLG</sequence>
<dbReference type="Proteomes" id="UP000218824">
    <property type="component" value="Chromosome"/>
</dbReference>
<organism evidence="3 4">
    <name type="scientific">Lysobacter enzymogenes</name>
    <dbReference type="NCBI Taxonomy" id="69"/>
    <lineage>
        <taxon>Bacteria</taxon>
        <taxon>Pseudomonadati</taxon>
        <taxon>Pseudomonadota</taxon>
        <taxon>Gammaproteobacteria</taxon>
        <taxon>Lysobacterales</taxon>
        <taxon>Lysobacteraceae</taxon>
        <taxon>Lysobacter</taxon>
    </lineage>
</organism>
<dbReference type="GeneID" id="83066175"/>
<dbReference type="PANTHER" id="PTHR46825">
    <property type="entry name" value="D-ALANYL-D-ALANINE-CARBOXYPEPTIDASE/ENDOPEPTIDASE AMPH"/>
    <property type="match status" value="1"/>
</dbReference>
<dbReference type="SUPFAM" id="SSF56601">
    <property type="entry name" value="beta-lactamase/transpeptidase-like"/>
    <property type="match status" value="1"/>
</dbReference>
<gene>
    <name evidence="3" type="ORF">LEN_4386</name>
</gene>
<feature type="signal peptide" evidence="1">
    <location>
        <begin position="1"/>
        <end position="23"/>
    </location>
</feature>
<evidence type="ECO:0000259" key="2">
    <source>
        <dbReference type="Pfam" id="PF00144"/>
    </source>
</evidence>
<reference evidence="3 4" key="1">
    <citation type="journal article" date="2017" name="DNA Res.">
        <title>Complete genome sequence and expression profile of the commercial lytic enzyme producer Lysobacter enzymogenes M497-1.</title>
        <authorList>
            <person name="Takami H."/>
            <person name="Toyoda A."/>
            <person name="Uchiyama I."/>
            <person name="Itoh T."/>
            <person name="Takaki Y."/>
            <person name="Arai W."/>
            <person name="Nishi S."/>
            <person name="Kawai M."/>
            <person name="Shinya K."/>
            <person name="Ikeda H."/>
        </authorList>
    </citation>
    <scope>NUCLEOTIDE SEQUENCE [LARGE SCALE GENOMIC DNA]</scope>
    <source>
        <strain evidence="3 4">M497-1</strain>
    </source>
</reference>
<dbReference type="InterPro" id="IPR001466">
    <property type="entry name" value="Beta-lactam-related"/>
</dbReference>
<feature type="domain" description="Beta-lactamase-related" evidence="2">
    <location>
        <begin position="51"/>
        <end position="372"/>
    </location>
</feature>
<proteinExistence type="predicted"/>
<dbReference type="Pfam" id="PF00144">
    <property type="entry name" value="Beta-lactamase"/>
    <property type="match status" value="1"/>
</dbReference>
<evidence type="ECO:0000313" key="3">
    <source>
        <dbReference type="EMBL" id="BAV99873.1"/>
    </source>
</evidence>
<evidence type="ECO:0000313" key="4">
    <source>
        <dbReference type="Proteomes" id="UP000218824"/>
    </source>
</evidence>
<keyword evidence="1" id="KW-0732">Signal</keyword>
<dbReference type="InterPro" id="IPR012338">
    <property type="entry name" value="Beta-lactam/transpept-like"/>
</dbReference>
<evidence type="ECO:0000256" key="1">
    <source>
        <dbReference type="SAM" id="SignalP"/>
    </source>
</evidence>
<name>A0AAU9AU28_LYSEN</name>
<dbReference type="AlphaFoldDB" id="A0AAU9AU28"/>
<dbReference type="Gene3D" id="3.40.710.10">
    <property type="entry name" value="DD-peptidase/beta-lactamase superfamily"/>
    <property type="match status" value="1"/>
</dbReference>
<accession>A0AAU9AU28</accession>
<feature type="chain" id="PRO_5043549482" evidence="1">
    <location>
        <begin position="24"/>
        <end position="492"/>
    </location>
</feature>
<dbReference type="RefSeq" id="WP_172437331.1">
    <property type="nucleotide sequence ID" value="NZ_AP014940.1"/>
</dbReference>